<reference evidence="1 2" key="1">
    <citation type="submission" date="2018-03" db="EMBL/GenBank/DDBJ databases">
        <title>The draft genome of Mesorhizobium sp. 6GN-30.</title>
        <authorList>
            <person name="Liu L."/>
            <person name="Li L."/>
            <person name="Wang T."/>
            <person name="Zhang X."/>
            <person name="Liang L."/>
        </authorList>
    </citation>
    <scope>NUCLEOTIDE SEQUENCE [LARGE SCALE GENOMIC DNA]</scope>
    <source>
        <strain evidence="1 2">6GN30</strain>
    </source>
</reference>
<dbReference type="EMBL" id="PXYK01000012">
    <property type="protein sequence ID" value="PSJ59067.1"/>
    <property type="molecule type" value="Genomic_DNA"/>
</dbReference>
<comment type="caution">
    <text evidence="1">The sequence shown here is derived from an EMBL/GenBank/DDBJ whole genome shotgun (WGS) entry which is preliminary data.</text>
</comment>
<keyword evidence="2" id="KW-1185">Reference proteome</keyword>
<evidence type="ECO:0000313" key="1">
    <source>
        <dbReference type="EMBL" id="PSJ59067.1"/>
    </source>
</evidence>
<name>A0A2P7S9C4_9HYPH</name>
<dbReference type="AlphaFoldDB" id="A0A2P7S9C4"/>
<protein>
    <submittedName>
        <fullName evidence="1">Uncharacterized protein</fullName>
    </submittedName>
</protein>
<accession>A0A2P7S9C4</accession>
<dbReference type="Proteomes" id="UP000241229">
    <property type="component" value="Unassembled WGS sequence"/>
</dbReference>
<sequence>MMPAAVIVPGDGPDQKNFERVGEDLVKNVYGGNGIVYKCVFANQSRDFHYIDMLPVSAAPNGGSGSFLEFLFVATCVLTVSHVGELDGPIMSYLTPIDKASRETENADWRYRQPWHTNGTGRQLCPYGDLFWKFIGRAPRTTKIILLGCESGNRYAQCVANSATIPVWGFDHSCAAADIATMRPIVSGIEGGKSQNGISVSWPS</sequence>
<proteinExistence type="predicted"/>
<organism evidence="1 2">
    <name type="scientific">Kumtagia ephedrae</name>
    <dbReference type="NCBI Taxonomy" id="2116701"/>
    <lineage>
        <taxon>Bacteria</taxon>
        <taxon>Pseudomonadati</taxon>
        <taxon>Pseudomonadota</taxon>
        <taxon>Alphaproteobacteria</taxon>
        <taxon>Hyphomicrobiales</taxon>
        <taxon>Phyllobacteriaceae</taxon>
        <taxon>Kumtagia</taxon>
    </lineage>
</organism>
<gene>
    <name evidence="1" type="ORF">C7I84_13640</name>
</gene>
<evidence type="ECO:0000313" key="2">
    <source>
        <dbReference type="Proteomes" id="UP000241229"/>
    </source>
</evidence>